<accession>A0A845L225</accession>
<feature type="domain" description="Core" evidence="1">
    <location>
        <begin position="7"/>
        <end position="89"/>
    </location>
</feature>
<dbReference type="InterPro" id="IPR035903">
    <property type="entry name" value="HesB-like_dom_sf"/>
</dbReference>
<protein>
    <recommendedName>
        <fullName evidence="1">Core domain-containing protein</fullName>
    </recommendedName>
</protein>
<dbReference type="EMBL" id="WXEY01000007">
    <property type="protein sequence ID" value="MZP29696.1"/>
    <property type="molecule type" value="Genomic_DNA"/>
</dbReference>
<dbReference type="Gene3D" id="2.60.300.12">
    <property type="entry name" value="HesB-like domain"/>
    <property type="match status" value="1"/>
</dbReference>
<dbReference type="AlphaFoldDB" id="A0A845L225"/>
<sequence>MEVVPVITVTEKGRQKLIELLEENKAKYVRIFALSREHSAYDLGLEFEAKRGDVVIEAAGIRFVADDMSKDYLRGLRIDYDDSDEEPGFLATSSCNSTCSSCTSQCDL</sequence>
<dbReference type="Proteomes" id="UP000463470">
    <property type="component" value="Unassembled WGS sequence"/>
</dbReference>
<dbReference type="InterPro" id="IPR000361">
    <property type="entry name" value="ATAP_core_dom"/>
</dbReference>
<evidence type="ECO:0000313" key="2">
    <source>
        <dbReference type="EMBL" id="MZP29696.1"/>
    </source>
</evidence>
<organism evidence="2 3">
    <name type="scientific">Heliomicrobium undosum</name>
    <dbReference type="NCBI Taxonomy" id="121734"/>
    <lineage>
        <taxon>Bacteria</taxon>
        <taxon>Bacillati</taxon>
        <taxon>Bacillota</taxon>
        <taxon>Clostridia</taxon>
        <taxon>Eubacteriales</taxon>
        <taxon>Heliobacteriaceae</taxon>
        <taxon>Heliomicrobium</taxon>
    </lineage>
</organism>
<reference evidence="2 3" key="1">
    <citation type="submission" date="2020-01" db="EMBL/GenBank/DDBJ databases">
        <title>Whole-genome sequence of Heliobacterium undosum DSM 13378.</title>
        <authorList>
            <person name="Kyndt J.A."/>
            <person name="Meyer T.E."/>
        </authorList>
    </citation>
    <scope>NUCLEOTIDE SEQUENCE [LARGE SCALE GENOMIC DNA]</scope>
    <source>
        <strain evidence="2 3">DSM 13378</strain>
    </source>
</reference>
<evidence type="ECO:0000313" key="3">
    <source>
        <dbReference type="Proteomes" id="UP000463470"/>
    </source>
</evidence>
<gene>
    <name evidence="2" type="ORF">GTO91_08260</name>
</gene>
<dbReference type="SUPFAM" id="SSF89360">
    <property type="entry name" value="HesB-like domain"/>
    <property type="match status" value="1"/>
</dbReference>
<proteinExistence type="predicted"/>
<evidence type="ECO:0000259" key="1">
    <source>
        <dbReference type="Pfam" id="PF01521"/>
    </source>
</evidence>
<keyword evidence="3" id="KW-1185">Reference proteome</keyword>
<dbReference type="Pfam" id="PF01521">
    <property type="entry name" value="Fe-S_biosyn"/>
    <property type="match status" value="1"/>
</dbReference>
<dbReference type="OrthoDB" id="2083624at2"/>
<dbReference type="RefSeq" id="WP_161257651.1">
    <property type="nucleotide sequence ID" value="NZ_WXEY01000007.1"/>
</dbReference>
<name>A0A845L225_9FIRM</name>
<comment type="caution">
    <text evidence="2">The sequence shown here is derived from an EMBL/GenBank/DDBJ whole genome shotgun (WGS) entry which is preliminary data.</text>
</comment>